<evidence type="ECO:0000313" key="2">
    <source>
        <dbReference type="Proteomes" id="UP000046067"/>
    </source>
</evidence>
<dbReference type="AlphaFoldDB" id="A0A655WI27"/>
<protein>
    <submittedName>
        <fullName evidence="1">Uncharacterized protein</fullName>
    </submittedName>
</protein>
<organism evidence="1 2">
    <name type="scientific">Vibrio cholerae</name>
    <dbReference type="NCBI Taxonomy" id="666"/>
    <lineage>
        <taxon>Bacteria</taxon>
        <taxon>Pseudomonadati</taxon>
        <taxon>Pseudomonadota</taxon>
        <taxon>Gammaproteobacteria</taxon>
        <taxon>Vibrionales</taxon>
        <taxon>Vibrionaceae</taxon>
        <taxon>Vibrio</taxon>
    </lineage>
</organism>
<name>A0A655WI27_VIBCL</name>
<evidence type="ECO:0000313" key="1">
    <source>
        <dbReference type="EMBL" id="CSB90930.1"/>
    </source>
</evidence>
<dbReference type="EMBL" id="CWQJ01000006">
    <property type="protein sequence ID" value="CSB90930.1"/>
    <property type="molecule type" value="Genomic_DNA"/>
</dbReference>
<sequence length="107" mass="12515">MLADHAGFFTIEQCSRSVVSHIHRAFEVDRQYRIRQVIEQRNQFGVVPFNRHELDFTDIFHPGNAANFRHQFTEGFKINIRTIEVNNTNHINFDPSQIDAFGGENIQ</sequence>
<proteinExistence type="predicted"/>
<reference evidence="1 2" key="1">
    <citation type="submission" date="2015-07" db="EMBL/GenBank/DDBJ databases">
        <authorList>
            <consortium name="Pathogen Informatics"/>
        </authorList>
    </citation>
    <scope>NUCLEOTIDE SEQUENCE [LARGE SCALE GENOMIC DNA]</scope>
    <source>
        <strain evidence="1 2">A325</strain>
    </source>
</reference>
<gene>
    <name evidence="1" type="ORF">ERS013201_01293</name>
</gene>
<accession>A0A655WI27</accession>
<dbReference type="Proteomes" id="UP000046067">
    <property type="component" value="Unassembled WGS sequence"/>
</dbReference>